<evidence type="ECO:0000313" key="1">
    <source>
        <dbReference type="EMBL" id="KAG1907146.1"/>
    </source>
</evidence>
<gene>
    <name evidence="1" type="ORF">F5891DRAFT_358200</name>
</gene>
<organism evidence="1 2">
    <name type="scientific">Suillus fuscotomentosus</name>
    <dbReference type="NCBI Taxonomy" id="1912939"/>
    <lineage>
        <taxon>Eukaryota</taxon>
        <taxon>Fungi</taxon>
        <taxon>Dikarya</taxon>
        <taxon>Basidiomycota</taxon>
        <taxon>Agaricomycotina</taxon>
        <taxon>Agaricomycetes</taxon>
        <taxon>Agaricomycetidae</taxon>
        <taxon>Boletales</taxon>
        <taxon>Suillineae</taxon>
        <taxon>Suillaceae</taxon>
        <taxon>Suillus</taxon>
    </lineage>
</organism>
<evidence type="ECO:0008006" key="3">
    <source>
        <dbReference type="Google" id="ProtNLM"/>
    </source>
</evidence>
<dbReference type="GeneID" id="64665820"/>
<dbReference type="RefSeq" id="XP_041232721.1">
    <property type="nucleotide sequence ID" value="XM_041371522.1"/>
</dbReference>
<evidence type="ECO:0000313" key="2">
    <source>
        <dbReference type="Proteomes" id="UP001195769"/>
    </source>
</evidence>
<dbReference type="InterPro" id="IPR001005">
    <property type="entry name" value="SANT/Myb"/>
</dbReference>
<comment type="caution">
    <text evidence="1">The sequence shown here is derived from an EMBL/GenBank/DDBJ whole genome shotgun (WGS) entry which is preliminary data.</text>
</comment>
<dbReference type="Proteomes" id="UP001195769">
    <property type="component" value="Unassembled WGS sequence"/>
</dbReference>
<protein>
    <recommendedName>
        <fullName evidence="3">Myb-like domain-containing protein</fullName>
    </recommendedName>
</protein>
<dbReference type="AlphaFoldDB" id="A0AAD4EJC3"/>
<sequence>MSSLTNVECLLLAQAVYEYGANAWQQVSKLLSKHPITSRPKTFFSANSCREIYASLMSDAQLEW</sequence>
<name>A0AAD4EJC3_9AGAM</name>
<keyword evidence="2" id="KW-1185">Reference proteome</keyword>
<accession>A0AAD4EJC3</accession>
<reference evidence="1" key="1">
    <citation type="journal article" date="2020" name="New Phytol.">
        <title>Comparative genomics reveals dynamic genome evolution in host specialist ectomycorrhizal fungi.</title>
        <authorList>
            <person name="Lofgren L.A."/>
            <person name="Nguyen N.H."/>
            <person name="Vilgalys R."/>
            <person name="Ruytinx J."/>
            <person name="Liao H.L."/>
            <person name="Branco S."/>
            <person name="Kuo A."/>
            <person name="LaButti K."/>
            <person name="Lipzen A."/>
            <person name="Andreopoulos W."/>
            <person name="Pangilinan J."/>
            <person name="Riley R."/>
            <person name="Hundley H."/>
            <person name="Na H."/>
            <person name="Barry K."/>
            <person name="Grigoriev I.V."/>
            <person name="Stajich J.E."/>
            <person name="Kennedy P.G."/>
        </authorList>
    </citation>
    <scope>NUCLEOTIDE SEQUENCE</scope>
    <source>
        <strain evidence="1">FC203</strain>
    </source>
</reference>
<proteinExistence type="predicted"/>
<dbReference type="CDD" id="cd00167">
    <property type="entry name" value="SANT"/>
    <property type="match status" value="1"/>
</dbReference>
<dbReference type="EMBL" id="JABBWK010000003">
    <property type="protein sequence ID" value="KAG1907146.1"/>
    <property type="molecule type" value="Genomic_DNA"/>
</dbReference>